<name>A0A949PLY8_9HYPH</name>
<accession>A0A949PLY8</accession>
<comment type="caution">
    <text evidence="5">The sequence shown here is derived from an EMBL/GenBank/DDBJ whole genome shotgun (WGS) entry which is preliminary data.</text>
</comment>
<dbReference type="RefSeq" id="WP_217677677.1">
    <property type="nucleotide sequence ID" value="NZ_JAHRVA010000003.1"/>
</dbReference>
<sequence length="233" mass="25845">MEGAEVAEFADMGAAAGNAGTTMARIAYERLEEMIILGQLEPRTRLSEHMLSQALSLGRTPIREALQKLRENHLMEIRARSGVFVTEVNFRDQFLVMEVRWPLECMVARRAARMATPQDREAFAEIARSMRAVAEAGDKVGLMKVDREFKDLSLRVVRNKYLAAALTPIHANARRFYFSHLKTTNVPIGRAHAVAIEAISRGDEAGAVAATELFLADMEAFMKNALADAVSHS</sequence>
<organism evidence="5 6">
    <name type="scientific">Falsochrobactrum tianjinense</name>
    <dbReference type="NCBI Taxonomy" id="2706015"/>
    <lineage>
        <taxon>Bacteria</taxon>
        <taxon>Pseudomonadati</taxon>
        <taxon>Pseudomonadota</taxon>
        <taxon>Alphaproteobacteria</taxon>
        <taxon>Hyphomicrobiales</taxon>
        <taxon>Brucellaceae</taxon>
        <taxon>Falsochrobactrum</taxon>
    </lineage>
</organism>
<keyword evidence="1" id="KW-0805">Transcription regulation</keyword>
<dbReference type="PROSITE" id="PS50949">
    <property type="entry name" value="HTH_GNTR"/>
    <property type="match status" value="1"/>
</dbReference>
<evidence type="ECO:0000256" key="2">
    <source>
        <dbReference type="ARBA" id="ARBA00023125"/>
    </source>
</evidence>
<proteinExistence type="predicted"/>
<evidence type="ECO:0000256" key="3">
    <source>
        <dbReference type="ARBA" id="ARBA00023163"/>
    </source>
</evidence>
<dbReference type="SMART" id="SM00345">
    <property type="entry name" value="HTH_GNTR"/>
    <property type="match status" value="1"/>
</dbReference>
<evidence type="ECO:0000313" key="6">
    <source>
        <dbReference type="Proteomes" id="UP000752297"/>
    </source>
</evidence>
<evidence type="ECO:0000313" key="5">
    <source>
        <dbReference type="EMBL" id="MBV2143692.1"/>
    </source>
</evidence>
<dbReference type="SMART" id="SM00895">
    <property type="entry name" value="FCD"/>
    <property type="match status" value="1"/>
</dbReference>
<keyword evidence="2" id="KW-0238">DNA-binding</keyword>
<keyword evidence="6" id="KW-1185">Reference proteome</keyword>
<dbReference type="AlphaFoldDB" id="A0A949PLY8"/>
<evidence type="ECO:0000256" key="1">
    <source>
        <dbReference type="ARBA" id="ARBA00023015"/>
    </source>
</evidence>
<dbReference type="GO" id="GO:0003677">
    <property type="term" value="F:DNA binding"/>
    <property type="evidence" value="ECO:0007669"/>
    <property type="project" value="UniProtKB-KW"/>
</dbReference>
<dbReference type="Pfam" id="PF00392">
    <property type="entry name" value="GntR"/>
    <property type="match status" value="1"/>
</dbReference>
<dbReference type="GO" id="GO:0003700">
    <property type="term" value="F:DNA-binding transcription factor activity"/>
    <property type="evidence" value="ECO:0007669"/>
    <property type="project" value="InterPro"/>
</dbReference>
<dbReference type="Proteomes" id="UP000752297">
    <property type="component" value="Unassembled WGS sequence"/>
</dbReference>
<reference evidence="5 6" key="1">
    <citation type="submission" date="2021-06" db="EMBL/GenBank/DDBJ databases">
        <title>Falsochrobactrum tianjin sp.nov., a new petroleum-degrading bacteria isolated from oily soils.</title>
        <authorList>
            <person name="Chen G."/>
            <person name="Chen H."/>
            <person name="Tian J."/>
            <person name="Qing J."/>
            <person name="Zhong L."/>
            <person name="Ma W."/>
            <person name="Song Y."/>
            <person name="Cui X."/>
            <person name="Yan B."/>
        </authorList>
    </citation>
    <scope>NUCLEOTIDE SEQUENCE [LARGE SCALE GENOMIC DNA]</scope>
    <source>
        <strain evidence="5 6">TDYN1</strain>
    </source>
</reference>
<feature type="domain" description="HTH gntR-type" evidence="4">
    <location>
        <begin position="21"/>
        <end position="88"/>
    </location>
</feature>
<dbReference type="InterPro" id="IPR000524">
    <property type="entry name" value="Tscrpt_reg_HTH_GntR"/>
</dbReference>
<evidence type="ECO:0000259" key="4">
    <source>
        <dbReference type="PROSITE" id="PS50949"/>
    </source>
</evidence>
<dbReference type="EMBL" id="JAHRVA010000003">
    <property type="protein sequence ID" value="MBV2143692.1"/>
    <property type="molecule type" value="Genomic_DNA"/>
</dbReference>
<dbReference type="PANTHER" id="PTHR43537">
    <property type="entry name" value="TRANSCRIPTIONAL REGULATOR, GNTR FAMILY"/>
    <property type="match status" value="1"/>
</dbReference>
<dbReference type="Pfam" id="PF07729">
    <property type="entry name" value="FCD"/>
    <property type="match status" value="1"/>
</dbReference>
<dbReference type="PANTHER" id="PTHR43537:SF5">
    <property type="entry name" value="UXU OPERON TRANSCRIPTIONAL REGULATOR"/>
    <property type="match status" value="1"/>
</dbReference>
<protein>
    <submittedName>
        <fullName evidence="5">GntR family transcriptional regulator</fullName>
    </submittedName>
</protein>
<dbReference type="InterPro" id="IPR011711">
    <property type="entry name" value="GntR_C"/>
</dbReference>
<keyword evidence="3" id="KW-0804">Transcription</keyword>
<gene>
    <name evidence="5" type="ORF">KUG47_09285</name>
</gene>